<dbReference type="Proteomes" id="UP001231924">
    <property type="component" value="Unassembled WGS sequence"/>
</dbReference>
<dbReference type="InterPro" id="IPR052741">
    <property type="entry name" value="Mitochondrial_HTD2"/>
</dbReference>
<gene>
    <name evidence="2" type="ORF">QRT03_08265</name>
</gene>
<keyword evidence="3" id="KW-1185">Reference proteome</keyword>
<organism evidence="2 3">
    <name type="scientific">Actinomycetospora termitidis</name>
    <dbReference type="NCBI Taxonomy" id="3053470"/>
    <lineage>
        <taxon>Bacteria</taxon>
        <taxon>Bacillati</taxon>
        <taxon>Actinomycetota</taxon>
        <taxon>Actinomycetes</taxon>
        <taxon>Pseudonocardiales</taxon>
        <taxon>Pseudonocardiaceae</taxon>
        <taxon>Actinomycetospora</taxon>
    </lineage>
</organism>
<reference evidence="2 3" key="1">
    <citation type="submission" date="2023-06" db="EMBL/GenBank/DDBJ databases">
        <title>Actinomycetospora Odt1-22.</title>
        <authorList>
            <person name="Supong K."/>
        </authorList>
    </citation>
    <scope>NUCLEOTIDE SEQUENCE [LARGE SCALE GENOMIC DNA]</scope>
    <source>
        <strain evidence="2 3">Odt1-22</strain>
    </source>
</reference>
<evidence type="ECO:0000313" key="3">
    <source>
        <dbReference type="Proteomes" id="UP001231924"/>
    </source>
</evidence>
<dbReference type="PANTHER" id="PTHR28152:SF1">
    <property type="entry name" value="HYDROXYACYL-THIOESTER DEHYDRATASE TYPE 2, MITOCHONDRIAL"/>
    <property type="match status" value="1"/>
</dbReference>
<feature type="region of interest" description="Disordered" evidence="1">
    <location>
        <begin position="262"/>
        <end position="283"/>
    </location>
</feature>
<dbReference type="InterPro" id="IPR029069">
    <property type="entry name" value="HotDog_dom_sf"/>
</dbReference>
<dbReference type="RefSeq" id="WP_286052175.1">
    <property type="nucleotide sequence ID" value="NZ_JASVWF010000002.1"/>
</dbReference>
<accession>A0ABT7M5M9</accession>
<protein>
    <recommendedName>
        <fullName evidence="4">N-terminal of MaoC-like dehydratase domain-containing protein</fullName>
    </recommendedName>
</protein>
<dbReference type="EMBL" id="JASVWF010000002">
    <property type="protein sequence ID" value="MDL5155945.1"/>
    <property type="molecule type" value="Genomic_DNA"/>
</dbReference>
<evidence type="ECO:0008006" key="4">
    <source>
        <dbReference type="Google" id="ProtNLM"/>
    </source>
</evidence>
<dbReference type="PANTHER" id="PTHR28152">
    <property type="entry name" value="HYDROXYACYL-THIOESTER DEHYDRATASE TYPE 2, MITOCHONDRIAL"/>
    <property type="match status" value="1"/>
</dbReference>
<comment type="caution">
    <text evidence="2">The sequence shown here is derived from an EMBL/GenBank/DDBJ whole genome shotgun (WGS) entry which is preliminary data.</text>
</comment>
<name>A0ABT7M5M9_9PSEU</name>
<sequence length="283" mass="30597">MIGTVDLADATQGWAPEPVTTTGGTSAWTVAAVSGMFDLDPVAGEGDPLPPMWHWFGFLEHPRSDELGDDGHPLHGHFLPPIPDRRRMIAGGRLRIGEPMRVGQTYTRRSSLASSQVKHGRSGDMLLVTVRSEFFEGDDLLATEESDVVYRSQPPGQARGIPAGDAEDGQAPPPSDEAVELTPDERLLFRFSALTYNTHRIHYDQPYVTGVEGYPGLVVHGPLLALMCLEVPRRHGQPVRSVDYRLSRPAFAGTRIVADRTDDHGGVAAGVPGRPPSITATLG</sequence>
<feature type="region of interest" description="Disordered" evidence="1">
    <location>
        <begin position="146"/>
        <end position="178"/>
    </location>
</feature>
<dbReference type="SUPFAM" id="SSF54637">
    <property type="entry name" value="Thioesterase/thiol ester dehydrase-isomerase"/>
    <property type="match status" value="1"/>
</dbReference>
<proteinExistence type="predicted"/>
<evidence type="ECO:0000313" key="2">
    <source>
        <dbReference type="EMBL" id="MDL5155945.1"/>
    </source>
</evidence>
<dbReference type="Gene3D" id="3.10.129.10">
    <property type="entry name" value="Hotdog Thioesterase"/>
    <property type="match status" value="1"/>
</dbReference>
<evidence type="ECO:0000256" key="1">
    <source>
        <dbReference type="SAM" id="MobiDB-lite"/>
    </source>
</evidence>